<dbReference type="AlphaFoldDB" id="A0A8X7WBB2"/>
<evidence type="ECO:0000313" key="4">
    <source>
        <dbReference type="EMBL" id="KAG2327464.1"/>
    </source>
</evidence>
<dbReference type="OrthoDB" id="1078236at2759"/>
<evidence type="ECO:0000256" key="2">
    <source>
        <dbReference type="ARBA" id="ARBA00022801"/>
    </source>
</evidence>
<reference evidence="4 5" key="1">
    <citation type="submission" date="2020-02" db="EMBL/GenBank/DDBJ databases">
        <authorList>
            <person name="Ma Q."/>
            <person name="Huang Y."/>
            <person name="Song X."/>
            <person name="Pei D."/>
        </authorList>
    </citation>
    <scope>NUCLEOTIDE SEQUENCE [LARGE SCALE GENOMIC DNA]</scope>
    <source>
        <strain evidence="4">Sxm20200214</strain>
        <tissue evidence="4">Leaf</tissue>
    </source>
</reference>
<evidence type="ECO:0000313" key="5">
    <source>
        <dbReference type="Proteomes" id="UP000886595"/>
    </source>
</evidence>
<name>A0A8X7WBB2_BRACI</name>
<comment type="caution">
    <text evidence="4">The sequence shown here is derived from an EMBL/GenBank/DDBJ whole genome shotgun (WGS) entry which is preliminary data.</text>
</comment>
<keyword evidence="1" id="KW-0645">Protease</keyword>
<organism evidence="4 5">
    <name type="scientific">Brassica carinata</name>
    <name type="common">Ethiopian mustard</name>
    <name type="synonym">Abyssinian cabbage</name>
    <dbReference type="NCBI Taxonomy" id="52824"/>
    <lineage>
        <taxon>Eukaryota</taxon>
        <taxon>Viridiplantae</taxon>
        <taxon>Streptophyta</taxon>
        <taxon>Embryophyta</taxon>
        <taxon>Tracheophyta</taxon>
        <taxon>Spermatophyta</taxon>
        <taxon>Magnoliopsida</taxon>
        <taxon>eudicotyledons</taxon>
        <taxon>Gunneridae</taxon>
        <taxon>Pentapetalae</taxon>
        <taxon>rosids</taxon>
        <taxon>malvids</taxon>
        <taxon>Brassicales</taxon>
        <taxon>Brassicaceae</taxon>
        <taxon>Brassiceae</taxon>
        <taxon>Brassica</taxon>
    </lineage>
</organism>
<sequence length="83" mass="9247">MGTGEGSYPTKIFSSMEEVSFHIMEAQVQYGALMSIVSTTLFVLSKLHWISMCVNLVNRTVEVFDCRGKKNTKVVEAFAVLIP</sequence>
<evidence type="ECO:0000256" key="1">
    <source>
        <dbReference type="ARBA" id="ARBA00022670"/>
    </source>
</evidence>
<dbReference type="GO" id="GO:0006508">
    <property type="term" value="P:proteolysis"/>
    <property type="evidence" value="ECO:0007669"/>
    <property type="project" value="UniProtKB-KW"/>
</dbReference>
<evidence type="ECO:0000259" key="3">
    <source>
        <dbReference type="Pfam" id="PF02902"/>
    </source>
</evidence>
<gene>
    <name evidence="4" type="ORF">Bca52824_010192</name>
</gene>
<dbReference type="EMBL" id="JAAMPC010000002">
    <property type="protein sequence ID" value="KAG2327464.1"/>
    <property type="molecule type" value="Genomic_DNA"/>
</dbReference>
<accession>A0A8X7WBB2</accession>
<proteinExistence type="predicted"/>
<keyword evidence="5" id="KW-1185">Reference proteome</keyword>
<dbReference type="Proteomes" id="UP000886595">
    <property type="component" value="Unassembled WGS sequence"/>
</dbReference>
<dbReference type="Pfam" id="PF02902">
    <property type="entry name" value="Peptidase_C48"/>
    <property type="match status" value="1"/>
</dbReference>
<feature type="domain" description="Ubiquitin-like protease family profile" evidence="3">
    <location>
        <begin position="44"/>
        <end position="75"/>
    </location>
</feature>
<protein>
    <recommendedName>
        <fullName evidence="3">Ubiquitin-like protease family profile domain-containing protein</fullName>
    </recommendedName>
</protein>
<dbReference type="InterPro" id="IPR003653">
    <property type="entry name" value="Peptidase_C48_C"/>
</dbReference>
<keyword evidence="2" id="KW-0378">Hydrolase</keyword>
<dbReference type="GO" id="GO:0008234">
    <property type="term" value="F:cysteine-type peptidase activity"/>
    <property type="evidence" value="ECO:0007669"/>
    <property type="project" value="InterPro"/>
</dbReference>